<proteinExistence type="predicted"/>
<protein>
    <submittedName>
        <fullName evidence="1">Uncharacterized protein</fullName>
    </submittedName>
</protein>
<dbReference type="AlphaFoldDB" id="A0A2P2NW82"/>
<dbReference type="EMBL" id="GGEC01066258">
    <property type="protein sequence ID" value="MBX46742.1"/>
    <property type="molecule type" value="Transcribed_RNA"/>
</dbReference>
<evidence type="ECO:0000313" key="1">
    <source>
        <dbReference type="EMBL" id="MBX46742.1"/>
    </source>
</evidence>
<reference evidence="1" key="1">
    <citation type="submission" date="2018-02" db="EMBL/GenBank/DDBJ databases">
        <title>Rhizophora mucronata_Transcriptome.</title>
        <authorList>
            <person name="Meera S.P."/>
            <person name="Sreeshan A."/>
            <person name="Augustine A."/>
        </authorList>
    </citation>
    <scope>NUCLEOTIDE SEQUENCE</scope>
    <source>
        <tissue evidence="1">Leaf</tissue>
    </source>
</reference>
<accession>A0A2P2NW82</accession>
<organism evidence="1">
    <name type="scientific">Rhizophora mucronata</name>
    <name type="common">Asiatic mangrove</name>
    <dbReference type="NCBI Taxonomy" id="61149"/>
    <lineage>
        <taxon>Eukaryota</taxon>
        <taxon>Viridiplantae</taxon>
        <taxon>Streptophyta</taxon>
        <taxon>Embryophyta</taxon>
        <taxon>Tracheophyta</taxon>
        <taxon>Spermatophyta</taxon>
        <taxon>Magnoliopsida</taxon>
        <taxon>eudicotyledons</taxon>
        <taxon>Gunneridae</taxon>
        <taxon>Pentapetalae</taxon>
        <taxon>rosids</taxon>
        <taxon>fabids</taxon>
        <taxon>Malpighiales</taxon>
        <taxon>Rhizophoraceae</taxon>
        <taxon>Rhizophora</taxon>
    </lineage>
</organism>
<sequence length="61" mass="6814">MSSLDKVAVTVKKVFLKIQNIPTGIFRLREVHNSQTGHTCKAHSNTPCPPVLSWSIYVTSF</sequence>
<name>A0A2P2NW82_RHIMU</name>